<dbReference type="RefSeq" id="WP_257529450.1">
    <property type="nucleotide sequence ID" value="NZ_JANKAS010000002.1"/>
</dbReference>
<feature type="domain" description="Translation elongation factor P/YeiP central" evidence="12">
    <location>
        <begin position="67"/>
        <end position="121"/>
    </location>
</feature>
<keyword evidence="6 8" id="KW-0648">Protein biosynthesis</keyword>
<dbReference type="NCBIfam" id="NF001810">
    <property type="entry name" value="PRK00529.1"/>
    <property type="match status" value="1"/>
</dbReference>
<dbReference type="Pfam" id="PF09285">
    <property type="entry name" value="Elong-fact-P_C"/>
    <property type="match status" value="1"/>
</dbReference>
<dbReference type="SMART" id="SM01185">
    <property type="entry name" value="EFP"/>
    <property type="match status" value="1"/>
</dbReference>
<dbReference type="PANTHER" id="PTHR30053">
    <property type="entry name" value="ELONGATION FACTOR P"/>
    <property type="match status" value="1"/>
</dbReference>
<evidence type="ECO:0000256" key="2">
    <source>
        <dbReference type="ARBA" id="ARBA00004815"/>
    </source>
</evidence>
<comment type="subcellular location">
    <subcellularLocation>
        <location evidence="1 8">Cytoplasm</location>
    </subcellularLocation>
</comment>
<dbReference type="SMART" id="SM00841">
    <property type="entry name" value="Elong-fact-P_C"/>
    <property type="match status" value="1"/>
</dbReference>
<dbReference type="AlphaFoldDB" id="A0AAE3HCV5"/>
<dbReference type="InterPro" id="IPR008991">
    <property type="entry name" value="Translation_prot_SH3-like_sf"/>
</dbReference>
<accession>A0AAE3HCV5</accession>
<evidence type="ECO:0000256" key="8">
    <source>
        <dbReference type="HAMAP-Rule" id="MF_00141"/>
    </source>
</evidence>
<evidence type="ECO:0000256" key="4">
    <source>
        <dbReference type="ARBA" id="ARBA00022490"/>
    </source>
</evidence>
<evidence type="ECO:0000313" key="13">
    <source>
        <dbReference type="EMBL" id="MCR1897985.1"/>
    </source>
</evidence>
<dbReference type="Proteomes" id="UP001205748">
    <property type="component" value="Unassembled WGS sequence"/>
</dbReference>
<evidence type="ECO:0000259" key="11">
    <source>
        <dbReference type="SMART" id="SM00841"/>
    </source>
</evidence>
<dbReference type="InterPro" id="IPR013852">
    <property type="entry name" value="Transl_elong_P/YeiP_CS"/>
</dbReference>
<dbReference type="InterPro" id="IPR013185">
    <property type="entry name" value="Transl_elong_KOW-like"/>
</dbReference>
<evidence type="ECO:0000313" key="14">
    <source>
        <dbReference type="Proteomes" id="UP001205748"/>
    </source>
</evidence>
<dbReference type="InterPro" id="IPR014722">
    <property type="entry name" value="Rib_uL2_dom2"/>
</dbReference>
<dbReference type="PIRSF" id="PIRSF005901">
    <property type="entry name" value="EF-P"/>
    <property type="match status" value="1"/>
</dbReference>
<dbReference type="InterPro" id="IPR015365">
    <property type="entry name" value="Elong-fact-P_C"/>
</dbReference>
<protein>
    <recommendedName>
        <fullName evidence="8 9">Elongation factor P</fullName>
        <shortName evidence="8">EF-P</shortName>
    </recommendedName>
</protein>
<comment type="caution">
    <text evidence="13">The sequence shown here is derived from an EMBL/GenBank/DDBJ whole genome shotgun (WGS) entry which is preliminary data.</text>
</comment>
<dbReference type="GO" id="GO:0005829">
    <property type="term" value="C:cytosol"/>
    <property type="evidence" value="ECO:0007669"/>
    <property type="project" value="UniProtKB-ARBA"/>
</dbReference>
<dbReference type="FunFam" id="2.40.50.140:FF:000009">
    <property type="entry name" value="Elongation factor P"/>
    <property type="match status" value="1"/>
</dbReference>
<evidence type="ECO:0000256" key="3">
    <source>
        <dbReference type="ARBA" id="ARBA00009479"/>
    </source>
</evidence>
<proteinExistence type="inferred from homology"/>
<evidence type="ECO:0000256" key="9">
    <source>
        <dbReference type="NCBIfam" id="TIGR00038"/>
    </source>
</evidence>
<feature type="domain" description="Elongation factor P C-terminal" evidence="11">
    <location>
        <begin position="129"/>
        <end position="184"/>
    </location>
</feature>
<evidence type="ECO:0000256" key="7">
    <source>
        <dbReference type="ARBA" id="ARBA00025469"/>
    </source>
</evidence>
<comment type="function">
    <text evidence="7 8">Involved in peptide bond synthesis. Stimulates efficient translation and peptide-bond synthesis on native or reconstituted 70S ribosomes in vitro. Probably functions indirectly by altering the affinity of the ribosome for aminoacyl-tRNA, thus increasing their reactivity as acceptors for peptidyl transferase.</text>
</comment>
<keyword evidence="4 8" id="KW-0963">Cytoplasm</keyword>
<dbReference type="GO" id="GO:0003746">
    <property type="term" value="F:translation elongation factor activity"/>
    <property type="evidence" value="ECO:0007669"/>
    <property type="project" value="UniProtKB-UniRule"/>
</dbReference>
<keyword evidence="5 8" id="KW-0251">Elongation factor</keyword>
<evidence type="ECO:0000256" key="10">
    <source>
        <dbReference type="RuleBase" id="RU004389"/>
    </source>
</evidence>
<evidence type="ECO:0000256" key="6">
    <source>
        <dbReference type="ARBA" id="ARBA00022917"/>
    </source>
</evidence>
<evidence type="ECO:0000256" key="5">
    <source>
        <dbReference type="ARBA" id="ARBA00022768"/>
    </source>
</evidence>
<dbReference type="InterPro" id="IPR011768">
    <property type="entry name" value="Transl_elongation_fac_P"/>
</dbReference>
<dbReference type="PROSITE" id="PS01275">
    <property type="entry name" value="EFP"/>
    <property type="match status" value="1"/>
</dbReference>
<dbReference type="HAMAP" id="MF_00141">
    <property type="entry name" value="EF_P"/>
    <property type="match status" value="1"/>
</dbReference>
<evidence type="ECO:0000259" key="12">
    <source>
        <dbReference type="SMART" id="SM01185"/>
    </source>
</evidence>
<dbReference type="PANTHER" id="PTHR30053:SF12">
    <property type="entry name" value="ELONGATION FACTOR P (EF-P) FAMILY PROTEIN"/>
    <property type="match status" value="1"/>
</dbReference>
<dbReference type="FunFam" id="2.40.50.140:FF:000004">
    <property type="entry name" value="Elongation factor P"/>
    <property type="match status" value="1"/>
</dbReference>
<reference evidence="13" key="1">
    <citation type="submission" date="2022-07" db="EMBL/GenBank/DDBJ databases">
        <title>Enhanced cultured diversity of the mouse gut microbiota enables custom-made synthetic communities.</title>
        <authorList>
            <person name="Afrizal A."/>
        </authorList>
    </citation>
    <scope>NUCLEOTIDE SEQUENCE</scope>
    <source>
        <strain evidence="13">DSM 28593</strain>
    </source>
</reference>
<dbReference type="InterPro" id="IPR020599">
    <property type="entry name" value="Transl_elong_fac_P/YeiP"/>
</dbReference>
<sequence length="185" mass="20938">MISAGDFRKGLTFEMDGEVYSIVDFQHVKPGKGAAFVRTKIKNIKTGGAVEKTFNPNDKYPRAHIETKEMQYLYHDGELYYFMDLENYEQIPLNQDQVEDAVKYIKENMNAVIRFHKGQAFSVEPPNFVELEVIETEPGFKGDTATGANKPATVETGATITVPLFVNIGDVIRIDTRTGEYMERV</sequence>
<dbReference type="Gene3D" id="2.30.30.30">
    <property type="match status" value="1"/>
</dbReference>
<comment type="pathway">
    <text evidence="2 8">Protein biosynthesis; polypeptide chain elongation.</text>
</comment>
<name>A0AAE3HCV5_9FIRM</name>
<dbReference type="Pfam" id="PF08207">
    <property type="entry name" value="EFP_N"/>
    <property type="match status" value="1"/>
</dbReference>
<dbReference type="SUPFAM" id="SSF50249">
    <property type="entry name" value="Nucleic acid-binding proteins"/>
    <property type="match status" value="2"/>
</dbReference>
<evidence type="ECO:0000256" key="1">
    <source>
        <dbReference type="ARBA" id="ARBA00004496"/>
    </source>
</evidence>
<dbReference type="CDD" id="cd05794">
    <property type="entry name" value="S1_EF-P_repeat_2"/>
    <property type="match status" value="1"/>
</dbReference>
<dbReference type="SUPFAM" id="SSF50104">
    <property type="entry name" value="Translation proteins SH3-like domain"/>
    <property type="match status" value="1"/>
</dbReference>
<dbReference type="CDD" id="cd04470">
    <property type="entry name" value="S1_EF-P_repeat_1"/>
    <property type="match status" value="1"/>
</dbReference>
<keyword evidence="14" id="KW-1185">Reference proteome</keyword>
<dbReference type="NCBIfam" id="TIGR00038">
    <property type="entry name" value="efp"/>
    <property type="match status" value="1"/>
</dbReference>
<dbReference type="GO" id="GO:0043043">
    <property type="term" value="P:peptide biosynthetic process"/>
    <property type="evidence" value="ECO:0007669"/>
    <property type="project" value="InterPro"/>
</dbReference>
<dbReference type="EMBL" id="JANKAS010000002">
    <property type="protein sequence ID" value="MCR1897985.1"/>
    <property type="molecule type" value="Genomic_DNA"/>
</dbReference>
<dbReference type="Pfam" id="PF01132">
    <property type="entry name" value="EFP"/>
    <property type="match status" value="1"/>
</dbReference>
<gene>
    <name evidence="8 13" type="primary">efp</name>
    <name evidence="13" type="ORF">NSA47_03150</name>
</gene>
<dbReference type="InterPro" id="IPR012340">
    <property type="entry name" value="NA-bd_OB-fold"/>
</dbReference>
<comment type="similarity">
    <text evidence="3 8 10">Belongs to the elongation factor P family.</text>
</comment>
<organism evidence="13 14">
    <name type="scientific">Irregularibacter muris</name>
    <dbReference type="NCBI Taxonomy" id="1796619"/>
    <lineage>
        <taxon>Bacteria</taxon>
        <taxon>Bacillati</taxon>
        <taxon>Bacillota</taxon>
        <taxon>Clostridia</taxon>
        <taxon>Eubacteriales</taxon>
        <taxon>Eubacteriaceae</taxon>
        <taxon>Irregularibacter</taxon>
    </lineage>
</organism>
<dbReference type="FunFam" id="2.30.30.30:FF:000003">
    <property type="entry name" value="Elongation factor P"/>
    <property type="match status" value="1"/>
</dbReference>
<dbReference type="InterPro" id="IPR001059">
    <property type="entry name" value="Transl_elong_P/YeiP_cen"/>
</dbReference>
<dbReference type="Gene3D" id="2.40.50.140">
    <property type="entry name" value="Nucleic acid-binding proteins"/>
    <property type="match status" value="2"/>
</dbReference>